<dbReference type="InParanoid" id="T0QJU5"/>
<dbReference type="SUPFAM" id="SSF140860">
    <property type="entry name" value="Pseudo ankyrin repeat-like"/>
    <property type="match status" value="1"/>
</dbReference>
<protein>
    <submittedName>
        <fullName evidence="1">Uncharacterized protein</fullName>
    </submittedName>
</protein>
<dbReference type="VEuPathDB" id="FungiDB:SDRG_07757"/>
<dbReference type="GeneID" id="19948484"/>
<dbReference type="AlphaFoldDB" id="T0QJU5"/>
<dbReference type="InterPro" id="IPR052050">
    <property type="entry name" value="SecEffector_AnkRepeat"/>
</dbReference>
<gene>
    <name evidence="1" type="ORF">SDRG_07757</name>
</gene>
<dbReference type="PANTHER" id="PTHR46586:SF3">
    <property type="entry name" value="ANKYRIN REPEAT-CONTAINING PROTEIN"/>
    <property type="match status" value="1"/>
</dbReference>
<sequence length="211" mass="24099">MSTPQQTSPARDVLTQPDLRELILAYQYGVPCSLQHMFQLYYAKLDQMQYQAHPALKQMQDPLRMRGYLLCRLLEDNYCDLAHTFLDTFPDDDDIQIPKSISILTRNTIDNAVRARNLPLVKRLHARPAIGICSQLAMDAAAANGDLEIVQFLHVHRSEGCSRVAFKKAKKHPAVLTFLKANRPQDEHRVETRLRMTPDFGHTEMGNCVVQ</sequence>
<reference evidence="1 2" key="1">
    <citation type="submission" date="2012-04" db="EMBL/GenBank/DDBJ databases">
        <title>The Genome Sequence of Saprolegnia declina VS20.</title>
        <authorList>
            <consortium name="The Broad Institute Genome Sequencing Platform"/>
            <person name="Russ C."/>
            <person name="Nusbaum C."/>
            <person name="Tyler B."/>
            <person name="van West P."/>
            <person name="Dieguez-Uribeondo J."/>
            <person name="de Bruijn I."/>
            <person name="Tripathy S."/>
            <person name="Jiang R."/>
            <person name="Young S.K."/>
            <person name="Zeng Q."/>
            <person name="Gargeya S."/>
            <person name="Fitzgerald M."/>
            <person name="Haas B."/>
            <person name="Abouelleil A."/>
            <person name="Alvarado L."/>
            <person name="Arachchi H.M."/>
            <person name="Berlin A."/>
            <person name="Chapman S.B."/>
            <person name="Goldberg J."/>
            <person name="Griggs A."/>
            <person name="Gujja S."/>
            <person name="Hansen M."/>
            <person name="Howarth C."/>
            <person name="Imamovic A."/>
            <person name="Larimer J."/>
            <person name="McCowen C."/>
            <person name="Montmayeur A."/>
            <person name="Murphy C."/>
            <person name="Neiman D."/>
            <person name="Pearson M."/>
            <person name="Priest M."/>
            <person name="Roberts A."/>
            <person name="Saif S."/>
            <person name="Shea T."/>
            <person name="Sisk P."/>
            <person name="Sykes S."/>
            <person name="Wortman J."/>
            <person name="Nusbaum C."/>
            <person name="Birren B."/>
        </authorList>
    </citation>
    <scope>NUCLEOTIDE SEQUENCE [LARGE SCALE GENOMIC DNA]</scope>
    <source>
        <strain evidence="1 2">VS20</strain>
    </source>
</reference>
<organism evidence="1 2">
    <name type="scientific">Saprolegnia diclina (strain VS20)</name>
    <dbReference type="NCBI Taxonomy" id="1156394"/>
    <lineage>
        <taxon>Eukaryota</taxon>
        <taxon>Sar</taxon>
        <taxon>Stramenopiles</taxon>
        <taxon>Oomycota</taxon>
        <taxon>Saprolegniomycetes</taxon>
        <taxon>Saprolegniales</taxon>
        <taxon>Saprolegniaceae</taxon>
        <taxon>Saprolegnia</taxon>
    </lineage>
</organism>
<dbReference type="OrthoDB" id="64675at2759"/>
<dbReference type="OMA" id="QMQDPLR"/>
<dbReference type="PANTHER" id="PTHR46586">
    <property type="entry name" value="ANKYRIN REPEAT-CONTAINING PROTEIN"/>
    <property type="match status" value="1"/>
</dbReference>
<dbReference type="RefSeq" id="XP_008611833.1">
    <property type="nucleotide sequence ID" value="XM_008613611.1"/>
</dbReference>
<evidence type="ECO:0000313" key="1">
    <source>
        <dbReference type="EMBL" id="EQC34961.1"/>
    </source>
</evidence>
<proteinExistence type="predicted"/>
<name>T0QJU5_SAPDV</name>
<evidence type="ECO:0000313" key="2">
    <source>
        <dbReference type="Proteomes" id="UP000030762"/>
    </source>
</evidence>
<accession>T0QJU5</accession>
<keyword evidence="2" id="KW-1185">Reference proteome</keyword>
<dbReference type="EMBL" id="JH767153">
    <property type="protein sequence ID" value="EQC34961.1"/>
    <property type="molecule type" value="Genomic_DNA"/>
</dbReference>
<dbReference type="Proteomes" id="UP000030762">
    <property type="component" value="Unassembled WGS sequence"/>
</dbReference>